<dbReference type="EMBL" id="KX171212">
    <property type="protein sequence ID" value="ANT44766.1"/>
    <property type="molecule type" value="Genomic_DNA"/>
</dbReference>
<evidence type="ECO:0000313" key="1">
    <source>
        <dbReference type="EMBL" id="ANT44766.1"/>
    </source>
</evidence>
<keyword evidence="2" id="KW-1185">Reference proteome</keyword>
<dbReference type="Gene3D" id="3.40.960.10">
    <property type="entry name" value="VSR Endonuclease"/>
    <property type="match status" value="1"/>
</dbReference>
<sequence length="310" mass="36761">MTNTNQFTFNIEKSKEIWNEWCINQNLKPLVEYEKSQQTFYFEFLEGKFKGLVGKTYWASIKRGSIMLMSCLTPESKDKYIKSLGESKGIRILEDYKGGRKIKHKFIVAEGKYQGCEGYITLNDLESLGRIDNRSLSEKGRKQYFDKQARLRDCVILEYPKEYRIKTKDKIIVKDKEGHVHNIIVQDFFEKTSLMELSCASEGEKIVKEILTKNAIKFEKEKSFRNKEGRIQRFDFYINENNKEYVIEYNGAQHYRDSTGYLKDTLEVTQKRDKLKKEYIKDKGIELLIIPYTVTDKKEMEEMILDFFNK</sequence>
<name>A0A1X9I9R7_9CAUD</name>
<dbReference type="Proteomes" id="UP000224459">
    <property type="component" value="Segment"/>
</dbReference>
<proteinExistence type="predicted"/>
<accession>A0A1X9I9R7</accession>
<evidence type="ECO:0000313" key="2">
    <source>
        <dbReference type="Proteomes" id="UP000224459"/>
    </source>
</evidence>
<organism evidence="1 2">
    <name type="scientific">Staphylococcus phage vB_SscM-1</name>
    <dbReference type="NCBI Taxonomy" id="1868844"/>
    <lineage>
        <taxon>Viruses</taxon>
        <taxon>Duplodnaviria</taxon>
        <taxon>Heunggongvirae</taxon>
        <taxon>Uroviricota</taxon>
        <taxon>Caudoviricetes</taxon>
        <taxon>Herelleviridae</taxon>
        <taxon>Twortvirinae</taxon>
        <taxon>Sciuriunavirus</taxon>
        <taxon>Sciuriunavirus SscM1</taxon>
    </lineage>
</organism>
<gene>
    <name evidence="1" type="ORF">vB_SscM-1_102</name>
</gene>
<protein>
    <submittedName>
        <fullName evidence="1">Uncharacterized protein</fullName>
    </submittedName>
</protein>
<reference evidence="2" key="1">
    <citation type="submission" date="2016-04" db="EMBL/GenBank/DDBJ databases">
        <authorList>
            <person name="Gasior T."/>
        </authorList>
    </citation>
    <scope>NUCLEOTIDE SEQUENCE [LARGE SCALE GENOMIC DNA]</scope>
</reference>